<feature type="region of interest" description="Disordered" evidence="1">
    <location>
        <begin position="89"/>
        <end position="126"/>
    </location>
</feature>
<evidence type="ECO:0008006" key="5">
    <source>
        <dbReference type="Google" id="ProtNLM"/>
    </source>
</evidence>
<keyword evidence="4" id="KW-1185">Reference proteome</keyword>
<organism evidence="3 4">
    <name type="scientific">Novosphingobium pituita</name>
    <dbReference type="NCBI Taxonomy" id="3056842"/>
    <lineage>
        <taxon>Bacteria</taxon>
        <taxon>Pseudomonadati</taxon>
        <taxon>Pseudomonadota</taxon>
        <taxon>Alphaproteobacteria</taxon>
        <taxon>Sphingomonadales</taxon>
        <taxon>Sphingomonadaceae</taxon>
        <taxon>Novosphingobium</taxon>
    </lineage>
</organism>
<reference evidence="3 4" key="1">
    <citation type="submission" date="2023-06" db="EMBL/GenBank/DDBJ databases">
        <title>Draft genome sequence of Novosphingobium sp. strain IK01.</title>
        <authorList>
            <person name="Hatamoto M."/>
            <person name="Ikarashi T."/>
            <person name="Yamaguchi T."/>
        </authorList>
    </citation>
    <scope>NUCLEOTIDE SEQUENCE [LARGE SCALE GENOMIC DNA]</scope>
    <source>
        <strain evidence="3 4">IK01</strain>
    </source>
</reference>
<dbReference type="PROSITE" id="PS51257">
    <property type="entry name" value="PROKAR_LIPOPROTEIN"/>
    <property type="match status" value="1"/>
</dbReference>
<comment type="caution">
    <text evidence="3">The sequence shown here is derived from an EMBL/GenBank/DDBJ whole genome shotgun (WGS) entry which is preliminary data.</text>
</comment>
<dbReference type="Proteomes" id="UP001187221">
    <property type="component" value="Unassembled WGS sequence"/>
</dbReference>
<evidence type="ECO:0000313" key="4">
    <source>
        <dbReference type="Proteomes" id="UP001187221"/>
    </source>
</evidence>
<evidence type="ECO:0000256" key="2">
    <source>
        <dbReference type="SAM" id="SignalP"/>
    </source>
</evidence>
<evidence type="ECO:0000313" key="3">
    <source>
        <dbReference type="EMBL" id="GMM61190.1"/>
    </source>
</evidence>
<feature type="region of interest" description="Disordered" evidence="1">
    <location>
        <begin position="279"/>
        <end position="333"/>
    </location>
</feature>
<gene>
    <name evidence="3" type="ORF">NUTIK01_19670</name>
</gene>
<evidence type="ECO:0000256" key="1">
    <source>
        <dbReference type="SAM" id="MobiDB-lite"/>
    </source>
</evidence>
<accession>A0ABQ6P8K4</accession>
<dbReference type="RefSeq" id="WP_317974900.1">
    <property type="nucleotide sequence ID" value="NZ_BTFW01000001.1"/>
</dbReference>
<proteinExistence type="predicted"/>
<protein>
    <recommendedName>
        <fullName evidence="5">DUF4136 domain-containing protein</fullName>
    </recommendedName>
</protein>
<name>A0ABQ6P8K4_9SPHN</name>
<sequence>MPRPAALSLPASLLLAVACASPALAQPMWGGGYDGWGGGYDGWGGYGGYGGRGGAARRGGSVQVPSHIEVSTWRAADALPLLGKGRIVISGVEPPPQGQDEGDDASDNGGESSSGDTLPDGRLTDNQLSDKLPVYEAAVVDALIAQGYDTQTATDAGQIAQVAVSHMVVVPAEVRHNPVSGEVSTMISNRGSGVALGLGVDLSKPAGAVVSTRMDVRIRDRASGKVLWEGHAEGMARERGSGGEDGIDDGGMAARLARALFARFPEGAVVVAGADAPGAYAHDSGPPPQRPEAEMPRDNAPPSSMAEDPGPSGDADSPPPPPETIAGPSSPMT</sequence>
<feature type="chain" id="PRO_5046462699" description="DUF4136 domain-containing protein" evidence="2">
    <location>
        <begin position="26"/>
        <end position="333"/>
    </location>
</feature>
<dbReference type="EMBL" id="BTFW01000001">
    <property type="protein sequence ID" value="GMM61190.1"/>
    <property type="molecule type" value="Genomic_DNA"/>
</dbReference>
<keyword evidence="2" id="KW-0732">Signal</keyword>
<feature type="signal peptide" evidence="2">
    <location>
        <begin position="1"/>
        <end position="25"/>
    </location>
</feature>